<sequence>MLQFPDMMYSYCIEVKYAKRDADDAEIERLAADAKRLLKQYAASEWILQDKGSTELKSIVLVFKGWKLLKVEEV</sequence>
<name>A0A7J0A6S0_9BACE</name>
<evidence type="ECO:0000313" key="2">
    <source>
        <dbReference type="Proteomes" id="UP000491181"/>
    </source>
</evidence>
<accession>A0A7J0A6S0</accession>
<proteinExistence type="predicted"/>
<dbReference type="EMBL" id="BLLS01000130">
    <property type="protein sequence ID" value="GFH87860.1"/>
    <property type="molecule type" value="Genomic_DNA"/>
</dbReference>
<comment type="caution">
    <text evidence="1">The sequence shown here is derived from an EMBL/GenBank/DDBJ whole genome shotgun (WGS) entry which is preliminary data.</text>
</comment>
<gene>
    <name evidence="1" type="ORF">IMSAGC001_03291</name>
</gene>
<evidence type="ECO:0000313" key="1">
    <source>
        <dbReference type="EMBL" id="GFH87860.1"/>
    </source>
</evidence>
<dbReference type="Proteomes" id="UP000491181">
    <property type="component" value="Unassembled WGS sequence"/>
</dbReference>
<protein>
    <submittedName>
        <fullName evidence="1">Uncharacterized protein</fullName>
    </submittedName>
</protein>
<dbReference type="Pfam" id="PF08011">
    <property type="entry name" value="PDDEXK_9"/>
    <property type="match status" value="1"/>
</dbReference>
<dbReference type="AlphaFoldDB" id="A0A7J0A6S0"/>
<organism evidence="1 2">
    <name type="scientific">Bacteroides acidifaciens</name>
    <dbReference type="NCBI Taxonomy" id="85831"/>
    <lineage>
        <taxon>Bacteria</taxon>
        <taxon>Pseudomonadati</taxon>
        <taxon>Bacteroidota</taxon>
        <taxon>Bacteroidia</taxon>
        <taxon>Bacteroidales</taxon>
        <taxon>Bacteroidaceae</taxon>
        <taxon>Bacteroides</taxon>
    </lineage>
</organism>
<reference evidence="1 2" key="1">
    <citation type="journal article" date="2020" name="Microbiome">
        <title>Single-cell genomics of uncultured bacteria reveals dietary fiber responders in the mouse gut microbiota.</title>
        <authorList>
            <person name="Chijiiwa R."/>
            <person name="Hosokawa M."/>
            <person name="Kogawa M."/>
            <person name="Nishikawa Y."/>
            <person name="Ide K."/>
            <person name="Sakanashi C."/>
            <person name="Takahashi K."/>
            <person name="Takeyama H."/>
        </authorList>
    </citation>
    <scope>NUCLEOTIDE SEQUENCE [LARGE SCALE GENOMIC DNA]</scope>
    <source>
        <strain evidence="1">IMSAGC_001</strain>
    </source>
</reference>
<dbReference type="InterPro" id="IPR012547">
    <property type="entry name" value="PDDEXK_9"/>
</dbReference>